<evidence type="ECO:0000256" key="3">
    <source>
        <dbReference type="ARBA" id="ARBA00023134"/>
    </source>
</evidence>
<keyword evidence="3" id="KW-0342">GTP-binding</keyword>
<dbReference type="AlphaFoldDB" id="A0A833RDD4"/>
<dbReference type="PANTHER" id="PTHR10903:SF184">
    <property type="entry name" value="GTP-BINDING PROTEIN A"/>
    <property type="match status" value="1"/>
</dbReference>
<dbReference type="CDD" id="cd01852">
    <property type="entry name" value="AIG1"/>
    <property type="match status" value="1"/>
</dbReference>
<dbReference type="PANTHER" id="PTHR10903">
    <property type="entry name" value="GTPASE, IMAP FAMILY MEMBER-RELATED"/>
    <property type="match status" value="1"/>
</dbReference>
<organism evidence="6 7">
    <name type="scientific">Carex littledalei</name>
    <dbReference type="NCBI Taxonomy" id="544730"/>
    <lineage>
        <taxon>Eukaryota</taxon>
        <taxon>Viridiplantae</taxon>
        <taxon>Streptophyta</taxon>
        <taxon>Embryophyta</taxon>
        <taxon>Tracheophyta</taxon>
        <taxon>Spermatophyta</taxon>
        <taxon>Magnoliopsida</taxon>
        <taxon>Liliopsida</taxon>
        <taxon>Poales</taxon>
        <taxon>Cyperaceae</taxon>
        <taxon>Cyperoideae</taxon>
        <taxon>Cariceae</taxon>
        <taxon>Carex</taxon>
        <taxon>Carex subgen. Euthyceras</taxon>
    </lineage>
</organism>
<feature type="coiled-coil region" evidence="4">
    <location>
        <begin position="270"/>
        <end position="329"/>
    </location>
</feature>
<evidence type="ECO:0000313" key="6">
    <source>
        <dbReference type="EMBL" id="KAF3337788.1"/>
    </source>
</evidence>
<evidence type="ECO:0000313" key="7">
    <source>
        <dbReference type="Proteomes" id="UP000623129"/>
    </source>
</evidence>
<dbReference type="PROSITE" id="PS51720">
    <property type="entry name" value="G_AIG1"/>
    <property type="match status" value="1"/>
</dbReference>
<dbReference type="Gene3D" id="3.40.50.300">
    <property type="entry name" value="P-loop containing nucleotide triphosphate hydrolases"/>
    <property type="match status" value="1"/>
</dbReference>
<dbReference type="FunFam" id="3.40.50.300:FF:000840">
    <property type="entry name" value="Immune-associated nucleotide-binding protein 9"/>
    <property type="match status" value="1"/>
</dbReference>
<dbReference type="Pfam" id="PF04548">
    <property type="entry name" value="AIG1"/>
    <property type="match status" value="1"/>
</dbReference>
<dbReference type="SUPFAM" id="SSF52540">
    <property type="entry name" value="P-loop containing nucleoside triphosphate hydrolases"/>
    <property type="match status" value="1"/>
</dbReference>
<dbReference type="InterPro" id="IPR027417">
    <property type="entry name" value="P-loop_NTPase"/>
</dbReference>
<sequence length="338" mass="37956">MGGSSVMEDDWELTSTNDAITLVLVGKLGYGKSATGNSILGRKAFVSRSCMTGVTSTCQLESTMLRDGRTVNVIDTPGMFDWSVGSDEIGKEIVKCVNLAKDGIHAVIMVFSIRSRFSEGEETTLERLQMFFGERIVDYMVLVFTGGDDLEEDETFTEYLSRVPAPVQNIIQTCKNRVVLFNNKTKDKVEKNAQVQQLMSCVDSVIANNGGKPFSDEIFRELKKGAVKLHDKQKVIDNLEGYTAEQIAALKIEMYKSYDDQLTRITDMVEEKLNSTIERLEKELKEEQTARLEAQKIAEDAWLKSDDEIRKLKASLQKAEKENEEFKRLAQGGRCAIL</sequence>
<dbReference type="EMBL" id="SWLB01000006">
    <property type="protein sequence ID" value="KAF3337788.1"/>
    <property type="molecule type" value="Genomic_DNA"/>
</dbReference>
<keyword evidence="2" id="KW-0547">Nucleotide-binding</keyword>
<dbReference type="OrthoDB" id="8954335at2759"/>
<proteinExistence type="inferred from homology"/>
<dbReference type="GO" id="GO:0005525">
    <property type="term" value="F:GTP binding"/>
    <property type="evidence" value="ECO:0007669"/>
    <property type="project" value="UniProtKB-KW"/>
</dbReference>
<name>A0A833RDD4_9POAL</name>
<dbReference type="Proteomes" id="UP000623129">
    <property type="component" value="Unassembled WGS sequence"/>
</dbReference>
<protein>
    <submittedName>
        <fullName evidence="6">Protein AIG1 isoform X2</fullName>
    </submittedName>
</protein>
<keyword evidence="7" id="KW-1185">Reference proteome</keyword>
<gene>
    <name evidence="6" type="ORF">FCM35_KLT18375</name>
</gene>
<dbReference type="InterPro" id="IPR006703">
    <property type="entry name" value="G_AIG1"/>
</dbReference>
<comment type="caution">
    <text evidence="6">The sequence shown here is derived from an EMBL/GenBank/DDBJ whole genome shotgun (WGS) entry which is preliminary data.</text>
</comment>
<keyword evidence="4" id="KW-0175">Coiled coil</keyword>
<evidence type="ECO:0000259" key="5">
    <source>
        <dbReference type="PROSITE" id="PS51720"/>
    </source>
</evidence>
<evidence type="ECO:0000256" key="4">
    <source>
        <dbReference type="SAM" id="Coils"/>
    </source>
</evidence>
<accession>A0A833RDD4</accession>
<reference evidence="6" key="1">
    <citation type="submission" date="2020-01" db="EMBL/GenBank/DDBJ databases">
        <title>Genome sequence of Kobresia littledalei, the first chromosome-level genome in the family Cyperaceae.</title>
        <authorList>
            <person name="Qu G."/>
        </authorList>
    </citation>
    <scope>NUCLEOTIDE SEQUENCE</scope>
    <source>
        <strain evidence="6">C.B.Clarke</strain>
        <tissue evidence="6">Leaf</tissue>
    </source>
</reference>
<feature type="domain" description="AIG1-type G" evidence="5">
    <location>
        <begin position="17"/>
        <end position="223"/>
    </location>
</feature>
<comment type="similarity">
    <text evidence="1">Belongs to the TRAFAC class TrmE-Era-EngA-EngB-Septin-like GTPase superfamily. AIG1/Toc34/Toc159-like paraseptin GTPase family. IAN subfamily.</text>
</comment>
<dbReference type="InterPro" id="IPR045058">
    <property type="entry name" value="GIMA/IAN/Toc"/>
</dbReference>
<evidence type="ECO:0000256" key="1">
    <source>
        <dbReference type="ARBA" id="ARBA00008535"/>
    </source>
</evidence>
<evidence type="ECO:0000256" key="2">
    <source>
        <dbReference type="ARBA" id="ARBA00022741"/>
    </source>
</evidence>